<proteinExistence type="predicted"/>
<dbReference type="WBParaSite" id="JU765_v2.g7515.t1">
    <property type="protein sequence ID" value="JU765_v2.g7515.t1"/>
    <property type="gene ID" value="JU765_v2.g7515"/>
</dbReference>
<reference evidence="2" key="1">
    <citation type="submission" date="2022-11" db="UniProtKB">
        <authorList>
            <consortium name="WormBaseParasite"/>
        </authorList>
    </citation>
    <scope>IDENTIFICATION</scope>
</reference>
<organism evidence="1 2">
    <name type="scientific">Panagrolaimus sp. JU765</name>
    <dbReference type="NCBI Taxonomy" id="591449"/>
    <lineage>
        <taxon>Eukaryota</taxon>
        <taxon>Metazoa</taxon>
        <taxon>Ecdysozoa</taxon>
        <taxon>Nematoda</taxon>
        <taxon>Chromadorea</taxon>
        <taxon>Rhabditida</taxon>
        <taxon>Tylenchina</taxon>
        <taxon>Panagrolaimomorpha</taxon>
        <taxon>Panagrolaimoidea</taxon>
        <taxon>Panagrolaimidae</taxon>
        <taxon>Panagrolaimus</taxon>
    </lineage>
</organism>
<sequence length="311" mass="35997">MFGFETSSFFRTATFAAIVFGSLIVFSNSFPKINSFPTDFWKNVENQYLKVVNFFGSDFAFNVVGTTVFSAGIFWIFNIFFLFVDFTRPKWAQPFKIQENQAVSFSKFLHAVPQILFNEFVLGLTFAYIVYEIQKWTNPNFDKVFPSIWIVLRDIVVAILCQEVLFYYSHRLFHHPSIYKHVHKKHHEWTAPIGITAVYAHPLEHVLSNLLPVVMGPLICCSHPFTIWCWYAMALFSTTVSHSGYHFPFLPSPEAHDYHHFAFTQNYGTLGVLDTFHGTNDQFKKTAASKRHFMSLSLVPIKKLVPDSKKD</sequence>
<protein>
    <submittedName>
        <fullName evidence="2">Fatty acid hydroxylase domain-containing protein</fullName>
    </submittedName>
</protein>
<evidence type="ECO:0000313" key="2">
    <source>
        <dbReference type="WBParaSite" id="JU765_v2.g7515.t1"/>
    </source>
</evidence>
<accession>A0AC34RJH6</accession>
<name>A0AC34RJH6_9BILA</name>
<dbReference type="Proteomes" id="UP000887576">
    <property type="component" value="Unplaced"/>
</dbReference>
<evidence type="ECO:0000313" key="1">
    <source>
        <dbReference type="Proteomes" id="UP000887576"/>
    </source>
</evidence>